<evidence type="ECO:0000313" key="2">
    <source>
        <dbReference type="Proteomes" id="UP001165960"/>
    </source>
</evidence>
<proteinExistence type="predicted"/>
<organism evidence="1 2">
    <name type="scientific">Entomophthora muscae</name>
    <dbReference type="NCBI Taxonomy" id="34485"/>
    <lineage>
        <taxon>Eukaryota</taxon>
        <taxon>Fungi</taxon>
        <taxon>Fungi incertae sedis</taxon>
        <taxon>Zoopagomycota</taxon>
        <taxon>Entomophthoromycotina</taxon>
        <taxon>Entomophthoromycetes</taxon>
        <taxon>Entomophthorales</taxon>
        <taxon>Entomophthoraceae</taxon>
        <taxon>Entomophthora</taxon>
    </lineage>
</organism>
<protein>
    <submittedName>
        <fullName evidence="1">Peroxisome biosynthesis protein pex1</fullName>
    </submittedName>
</protein>
<evidence type="ECO:0000313" key="1">
    <source>
        <dbReference type="EMBL" id="KAJ9081025.1"/>
    </source>
</evidence>
<comment type="caution">
    <text evidence="1">The sequence shown here is derived from an EMBL/GenBank/DDBJ whole genome shotgun (WGS) entry which is preliminary data.</text>
</comment>
<name>A0ACC2U1Y9_9FUNG</name>
<gene>
    <name evidence="1" type="primary">PEX1_2</name>
    <name evidence="1" type="ORF">DSO57_1018805</name>
</gene>
<sequence length="1085" mass="118028">MSRDRDLQFGVTFSNLHNCSVQLPPTWANPLLNANKVQKPQQLVFELIWGNSNEQNRGDTPKSLYVGWSGLVAPSTYGGEVIVIDRAYALASGLSETDRVAIKYTAHAPKAKSVELAPSTVEDWEVLQLNAGFLEEQFLNQCRVVAQGQIVTLWVQGQAQISMRVITTKPQSSTCVVLQNSSEIYVQPLTRLKKEESEKQGPGQPLLPSRVLRLVSESVLVKDQRPVFPNAFNVLVHPASIVSLGELAQLGIHTQDFPTLATLTVVNRGKNDTPAGEETAAPLNRPSQLVVSVNWSTSVHIGMIIAPFRLMATLHVPCAHILRAQLSFRVPSPVQPRQLRIRPIFPAAPSTGTRKKRTEANGNSKQRSWISQAVTGWFQAQSDVQAELAITHNTILTIPGTTPLTMTLDIGTPDSVGGCSYALLSAQDWARLSIVEVDPAHFVPPQVLAHEKCEEPQMPSPPQLGAVDEIVDKAFNALRSSLGKAELRASLGVTPYAGILLCGARGTGKTSILEVLQAQLRRHPDILCSIHEVDCGALSNERVAVVQERLEAAAQAAAWCAPAILSMDNLDALIPAEMEHMDSFRFRQLAECFVGLVRGLRVKYPGVGLVATSRQPQAVHPLLLQAHAFTVTLHIPPPTKLDRQKILIAIIAASPVPALQAGRASLDLLEVAGVTEGYLPCDLQTLTERAVHHAAIRQLDTSGPLVVTGNDFIEAQKGYTPVSLRGVKLQTSTVRWSDVGGLEATRATLRETLEWPIKYQAIFQSCPLRLRSGLLLYGFPGCGKTLLASAVARECHLNFITVKGPEILNKYIGASEQSVRDLFQRAQAARPCVLFFDEFEAIAPRRGHDSTGVTDRVVNQLLTQMDGAEGLEGVYVLAATSRPDLIDPALLRPGRLDKSLLCHMPTVQDRLAILNAHASKFHLSSEALERLEEVANRCVNFTGADLQALLYNAHLEAIHQTLDATAPEDKDTSDDNNVHFSIVKVPRGGLPALTSAEKDKVRARIKVIRSHHNPPAKGSKLAEGENIPQAKISQIEWSHIIAALASTSPSLPPSEIHRLGAIYDEFQFGKGGGDRSKVGKRSTLG</sequence>
<reference evidence="1" key="1">
    <citation type="submission" date="2022-04" db="EMBL/GenBank/DDBJ databases">
        <title>Genome of the entomopathogenic fungus Entomophthora muscae.</title>
        <authorList>
            <person name="Elya C."/>
            <person name="Lovett B.R."/>
            <person name="Lee E."/>
            <person name="Macias A.M."/>
            <person name="Hajek A.E."/>
            <person name="De Bivort B.L."/>
            <person name="Kasson M.T."/>
            <person name="De Fine Licht H.H."/>
            <person name="Stajich J.E."/>
        </authorList>
    </citation>
    <scope>NUCLEOTIDE SEQUENCE</scope>
    <source>
        <strain evidence="1">Berkeley</strain>
    </source>
</reference>
<dbReference type="EMBL" id="QTSX02001503">
    <property type="protein sequence ID" value="KAJ9081025.1"/>
    <property type="molecule type" value="Genomic_DNA"/>
</dbReference>
<dbReference type="Proteomes" id="UP001165960">
    <property type="component" value="Unassembled WGS sequence"/>
</dbReference>
<keyword evidence="2" id="KW-1185">Reference proteome</keyword>
<accession>A0ACC2U1Y9</accession>